<gene>
    <name evidence="1" type="ORF">SDC9_128615</name>
</gene>
<organism evidence="1">
    <name type="scientific">bioreactor metagenome</name>
    <dbReference type="NCBI Taxonomy" id="1076179"/>
    <lineage>
        <taxon>unclassified sequences</taxon>
        <taxon>metagenomes</taxon>
        <taxon>ecological metagenomes</taxon>
    </lineage>
</organism>
<dbReference type="EMBL" id="VSSQ01030876">
    <property type="protein sequence ID" value="MPM81561.1"/>
    <property type="molecule type" value="Genomic_DNA"/>
</dbReference>
<proteinExistence type="predicted"/>
<reference evidence="1" key="1">
    <citation type="submission" date="2019-08" db="EMBL/GenBank/DDBJ databases">
        <authorList>
            <person name="Kucharzyk K."/>
            <person name="Murdoch R.W."/>
            <person name="Higgins S."/>
            <person name="Loffler F."/>
        </authorList>
    </citation>
    <scope>NUCLEOTIDE SEQUENCE</scope>
</reference>
<sequence length="118" mass="13601">MPLLKKKIQNYNDGIAKIYSVTDLTTTVSKPVQKLTLKRELRFESRYVGYGRYYTAKQANVEISKIIRIQRQLDITTQDVVVLADGYQYRIEQKQSVLDVEPPSEDLTLTLIASPYTI</sequence>
<name>A0A645CXC7_9ZZZZ</name>
<comment type="caution">
    <text evidence="1">The sequence shown here is derived from an EMBL/GenBank/DDBJ whole genome shotgun (WGS) entry which is preliminary data.</text>
</comment>
<dbReference type="AlphaFoldDB" id="A0A645CXC7"/>
<accession>A0A645CXC7</accession>
<evidence type="ECO:0008006" key="2">
    <source>
        <dbReference type="Google" id="ProtNLM"/>
    </source>
</evidence>
<evidence type="ECO:0000313" key="1">
    <source>
        <dbReference type="EMBL" id="MPM81561.1"/>
    </source>
</evidence>
<protein>
    <recommendedName>
        <fullName evidence="2">Phage head-tail joining protein</fullName>
    </recommendedName>
</protein>